<dbReference type="EMBL" id="CABPRU010000005">
    <property type="protein sequence ID" value="VVE07448.1"/>
    <property type="molecule type" value="Genomic_DNA"/>
</dbReference>
<organism evidence="1 2">
    <name type="scientific">Pandoraea terrigena</name>
    <dbReference type="NCBI Taxonomy" id="2508292"/>
    <lineage>
        <taxon>Bacteria</taxon>
        <taxon>Pseudomonadati</taxon>
        <taxon>Pseudomonadota</taxon>
        <taxon>Betaproteobacteria</taxon>
        <taxon>Burkholderiales</taxon>
        <taxon>Burkholderiaceae</taxon>
        <taxon>Pandoraea</taxon>
    </lineage>
</organism>
<reference evidence="1 2" key="1">
    <citation type="submission" date="2019-08" db="EMBL/GenBank/DDBJ databases">
        <authorList>
            <person name="Peeters C."/>
        </authorList>
    </citation>
    <scope>NUCLEOTIDE SEQUENCE [LARGE SCALE GENOMIC DNA]</scope>
    <source>
        <strain evidence="1 2">LMG 31013</strain>
    </source>
</reference>
<gene>
    <name evidence="1" type="ORF">PTE31013_02463</name>
</gene>
<sequence>MTNGVVVFDYAEWTAMYPVFQSVPEALATSYFGMAELFLNNTESSPVCDVGIRKTMLYLITAHIAFLMSRAMAGDGSGAAITGQMTNATEGTVTAGFAASQSQNAEYWNQSQYGKMYWQMILQWRSFRMFPYVPVCRH</sequence>
<dbReference type="AlphaFoldDB" id="A0A5E4V5C3"/>
<dbReference type="RefSeq" id="WP_150613090.1">
    <property type="nucleotide sequence ID" value="NZ_CABPRU010000005.1"/>
</dbReference>
<name>A0A5E4V5C3_9BURK</name>
<dbReference type="Pfam" id="PF13262">
    <property type="entry name" value="DUF4054"/>
    <property type="match status" value="1"/>
</dbReference>
<protein>
    <recommendedName>
        <fullName evidence="3">DUF4054 domain-containing protein</fullName>
    </recommendedName>
</protein>
<evidence type="ECO:0008006" key="3">
    <source>
        <dbReference type="Google" id="ProtNLM"/>
    </source>
</evidence>
<evidence type="ECO:0000313" key="1">
    <source>
        <dbReference type="EMBL" id="VVE07448.1"/>
    </source>
</evidence>
<accession>A0A5E4V5C3</accession>
<dbReference type="Proteomes" id="UP000334380">
    <property type="component" value="Unassembled WGS sequence"/>
</dbReference>
<dbReference type="OrthoDB" id="9032784at2"/>
<proteinExistence type="predicted"/>
<keyword evidence="2" id="KW-1185">Reference proteome</keyword>
<dbReference type="InterPro" id="IPR025127">
    <property type="entry name" value="DUF4054"/>
</dbReference>
<evidence type="ECO:0000313" key="2">
    <source>
        <dbReference type="Proteomes" id="UP000334380"/>
    </source>
</evidence>